<feature type="region of interest" description="Disordered" evidence="1">
    <location>
        <begin position="51"/>
        <end position="73"/>
    </location>
</feature>
<organism evidence="2 3">
    <name type="scientific">Phytophthora fragariae</name>
    <dbReference type="NCBI Taxonomy" id="53985"/>
    <lineage>
        <taxon>Eukaryota</taxon>
        <taxon>Sar</taxon>
        <taxon>Stramenopiles</taxon>
        <taxon>Oomycota</taxon>
        <taxon>Peronosporomycetes</taxon>
        <taxon>Peronosporales</taxon>
        <taxon>Peronosporaceae</taxon>
        <taxon>Phytophthora</taxon>
    </lineage>
</organism>
<name>A0A6G0KG44_9STRA</name>
<dbReference type="AlphaFoldDB" id="A0A6G0KG44"/>
<evidence type="ECO:0000313" key="2">
    <source>
        <dbReference type="EMBL" id="KAE9086522.1"/>
    </source>
</evidence>
<feature type="region of interest" description="Disordered" evidence="1">
    <location>
        <begin position="576"/>
        <end position="617"/>
    </location>
</feature>
<feature type="compositionally biased region" description="Low complexity" evidence="1">
    <location>
        <begin position="149"/>
        <end position="163"/>
    </location>
</feature>
<sequence length="891" mass="97809">MMTTMTPPTTRVRTAIPSYQNYTIGTPAVAAGVGGGYPVFQPAGWAQTLDPNRPRSAPDARTTQPVAWTPSVGTTPLSYPNQVAYPSQAATQMPPVQYVLPTPSVQYAQAPPAARTQAPTQSVPTPTGSQPMMAGAPPPPGGTPPTGGPTPTQVQAPAQGVPTPSGPPPPNPMNYGPPQAPPPYSYGNAYGQAPDPRRYGMPSNIRNAIKTIQPFYSDTTTVDKARTFWNAFERATEGLEDALRLSASRECLKGKAGEQWWTYSRIDTFETLRTRFHNQFICQTPLQMIERLKTTKRTKGMSAEVWGDLISGLCDEAQCYDAEMRYQYFLSGLRNKEWKAVLATTMVNSIPHAVAVLLFKNMHLPIEDDDEFAENAASKPNSENAMMQQMLTMMQQTQNLLCEFDDYDVNLNENYCYDDEAEDDDYEGREEEALPNEMATYDPTELDYWNGNQEAEACVQQAASVTTARDKESAPEHDHDDAKPEVEACVQQATSVTTACDKESAPKYDYNDVKHEVDACAQPATSVTTARDERSAPEPDCDYNDYNYENPEVEACAQQATSTLAARDEESALVPEHDHDEEEQEAGVCSPQAASVIEARDSKSVLTPDEEDETKTETVAGVCTPLGAAVTTNPDENPATRAESDGSVSAVLVLFKRPVCDPDPDRTVVYESFGCNTGWGLARAALAAQERAAQAEADEESLCERSTPIAAVRNQTPAEAERSLPSRWRTLVRRTVYQLVKEEDRLGADSCPSCSSPLSPPDNKREELMTDDRPEACDLSVRARSVVQRSVTTEDEQLIEKLVREVVDAYTTNATLIQSKVVERRSRCPRCRSLTKLPKRGAAAKRVSFDCSSLFSTRLNDLVYDDLDYGKSPSRLSPTTLPEIPSLKENG</sequence>
<feature type="compositionally biased region" description="Pro residues" evidence="1">
    <location>
        <begin position="136"/>
        <end position="148"/>
    </location>
</feature>
<feature type="region of interest" description="Disordered" evidence="1">
    <location>
        <begin position="108"/>
        <end position="198"/>
    </location>
</feature>
<dbReference type="Proteomes" id="UP000488956">
    <property type="component" value="Unassembled WGS sequence"/>
</dbReference>
<reference evidence="2 3" key="1">
    <citation type="submission" date="2018-09" db="EMBL/GenBank/DDBJ databases">
        <title>Genomic investigation of the strawberry pathogen Phytophthora fragariae indicates pathogenicity is determined by transcriptional variation in three key races.</title>
        <authorList>
            <person name="Adams T.M."/>
            <person name="Armitage A.D."/>
            <person name="Sobczyk M.K."/>
            <person name="Bates H.J."/>
            <person name="Dunwell J.M."/>
            <person name="Nellist C.F."/>
            <person name="Harrison R.J."/>
        </authorList>
    </citation>
    <scope>NUCLEOTIDE SEQUENCE [LARGE SCALE GENOMIC DNA]</scope>
    <source>
        <strain evidence="2 3">ONT-3</strain>
    </source>
</reference>
<accession>A0A6G0KG44</accession>
<evidence type="ECO:0008006" key="4">
    <source>
        <dbReference type="Google" id="ProtNLM"/>
    </source>
</evidence>
<protein>
    <recommendedName>
        <fullName evidence="4">Retrotransposon gag domain-containing protein</fullName>
    </recommendedName>
</protein>
<feature type="region of interest" description="Disordered" evidence="1">
    <location>
        <begin position="869"/>
        <end position="891"/>
    </location>
</feature>
<feature type="compositionally biased region" description="Polar residues" evidence="1">
    <location>
        <begin position="61"/>
        <end position="73"/>
    </location>
</feature>
<dbReference type="EMBL" id="QXFX01001674">
    <property type="protein sequence ID" value="KAE9086522.1"/>
    <property type="molecule type" value="Genomic_DNA"/>
</dbReference>
<feature type="region of interest" description="Disordered" evidence="1">
    <location>
        <begin position="747"/>
        <end position="768"/>
    </location>
</feature>
<feature type="compositionally biased region" description="Low complexity" evidence="1">
    <location>
        <begin position="108"/>
        <end position="121"/>
    </location>
</feature>
<evidence type="ECO:0000256" key="1">
    <source>
        <dbReference type="SAM" id="MobiDB-lite"/>
    </source>
</evidence>
<gene>
    <name evidence="2" type="ORF">PF010_g20055</name>
</gene>
<comment type="caution">
    <text evidence="2">The sequence shown here is derived from an EMBL/GenBank/DDBJ whole genome shotgun (WGS) entry which is preliminary data.</text>
</comment>
<proteinExistence type="predicted"/>
<evidence type="ECO:0000313" key="3">
    <source>
        <dbReference type="Proteomes" id="UP000488956"/>
    </source>
</evidence>